<dbReference type="PANTHER" id="PTHR33164:SF43">
    <property type="entry name" value="HTH-TYPE TRANSCRIPTIONAL REPRESSOR YETL"/>
    <property type="match status" value="1"/>
</dbReference>
<dbReference type="InterPro" id="IPR023187">
    <property type="entry name" value="Tscrpt_reg_MarR-type_CS"/>
</dbReference>
<dbReference type="Gene3D" id="1.10.10.10">
    <property type="entry name" value="Winged helix-like DNA-binding domain superfamily/Winged helix DNA-binding domain"/>
    <property type="match status" value="1"/>
</dbReference>
<dbReference type="InterPro" id="IPR036388">
    <property type="entry name" value="WH-like_DNA-bd_sf"/>
</dbReference>
<reference evidence="7" key="1">
    <citation type="submission" date="2016-10" db="EMBL/GenBank/DDBJ databases">
        <authorList>
            <person name="Varghese N."/>
            <person name="Submissions S."/>
        </authorList>
    </citation>
    <scope>NUCLEOTIDE SEQUENCE [LARGE SCALE GENOMIC DNA]</scope>
    <source>
        <strain evidence="7">DSM 17044</strain>
    </source>
</reference>
<keyword evidence="1" id="KW-0805">Transcription regulation</keyword>
<protein>
    <submittedName>
        <fullName evidence="6">DNA-binding transcriptional regulator, MarR family</fullName>
    </submittedName>
</protein>
<dbReference type="InterPro" id="IPR000835">
    <property type="entry name" value="HTH_MarR-typ"/>
</dbReference>
<feature type="region of interest" description="Disordered" evidence="4">
    <location>
        <begin position="1"/>
        <end position="22"/>
    </location>
</feature>
<evidence type="ECO:0000313" key="7">
    <source>
        <dbReference type="Proteomes" id="UP000182719"/>
    </source>
</evidence>
<dbReference type="PROSITE" id="PS50995">
    <property type="entry name" value="HTH_MARR_2"/>
    <property type="match status" value="1"/>
</dbReference>
<evidence type="ECO:0000313" key="6">
    <source>
        <dbReference type="EMBL" id="SEK68137.1"/>
    </source>
</evidence>
<dbReference type="RefSeq" id="WP_075005253.1">
    <property type="nucleotide sequence ID" value="NZ_FOAP01000002.1"/>
</dbReference>
<evidence type="ECO:0000256" key="2">
    <source>
        <dbReference type="ARBA" id="ARBA00023125"/>
    </source>
</evidence>
<dbReference type="OrthoDB" id="5521015at2"/>
<evidence type="ECO:0000256" key="1">
    <source>
        <dbReference type="ARBA" id="ARBA00023015"/>
    </source>
</evidence>
<dbReference type="Proteomes" id="UP000182719">
    <property type="component" value="Unassembled WGS sequence"/>
</dbReference>
<dbReference type="GO" id="GO:0003700">
    <property type="term" value="F:DNA-binding transcription factor activity"/>
    <property type="evidence" value="ECO:0007669"/>
    <property type="project" value="InterPro"/>
</dbReference>
<gene>
    <name evidence="6" type="ORF">SAMN05444354_10274</name>
</gene>
<accession>A0A1H7J2M0</accession>
<evidence type="ECO:0000256" key="4">
    <source>
        <dbReference type="SAM" id="MobiDB-lite"/>
    </source>
</evidence>
<dbReference type="PRINTS" id="PR00598">
    <property type="entry name" value="HTHMARR"/>
</dbReference>
<dbReference type="PROSITE" id="PS01117">
    <property type="entry name" value="HTH_MARR_1"/>
    <property type="match status" value="1"/>
</dbReference>
<proteinExistence type="predicted"/>
<dbReference type="InterPro" id="IPR036390">
    <property type="entry name" value="WH_DNA-bd_sf"/>
</dbReference>
<dbReference type="GO" id="GO:0003677">
    <property type="term" value="F:DNA binding"/>
    <property type="evidence" value="ECO:0007669"/>
    <property type="project" value="UniProtKB-KW"/>
</dbReference>
<dbReference type="GO" id="GO:0006950">
    <property type="term" value="P:response to stress"/>
    <property type="evidence" value="ECO:0007669"/>
    <property type="project" value="TreeGrafter"/>
</dbReference>
<keyword evidence="3" id="KW-0804">Transcription</keyword>
<keyword evidence="7" id="KW-1185">Reference proteome</keyword>
<dbReference type="AlphaFoldDB" id="A0A1H7J2M0"/>
<evidence type="ECO:0000256" key="3">
    <source>
        <dbReference type="ARBA" id="ARBA00023163"/>
    </source>
</evidence>
<keyword evidence="2 6" id="KW-0238">DNA-binding</keyword>
<sequence length="181" mass="20166">MIETPLSPEQAPAPEQSSAPELPAHLRDMGSRLHEMLMRAGRTRSMLRDPISLLCENLQLSSPQFHVIMWLGYEGPLHIGVLARRAAIHDKSITGVVDRLEKMDFVERTRSPEDRRSVSIQLTAEGQKLYAQITTLIETGLGNLLGMLEPHYQTALFDIVERLIQGMSAKQTGCAPQPVDT</sequence>
<dbReference type="SMART" id="SM00347">
    <property type="entry name" value="HTH_MARR"/>
    <property type="match status" value="1"/>
</dbReference>
<dbReference type="InterPro" id="IPR039422">
    <property type="entry name" value="MarR/SlyA-like"/>
</dbReference>
<organism evidence="6 7">
    <name type="scientific">Stigmatella aurantiaca</name>
    <dbReference type="NCBI Taxonomy" id="41"/>
    <lineage>
        <taxon>Bacteria</taxon>
        <taxon>Pseudomonadati</taxon>
        <taxon>Myxococcota</taxon>
        <taxon>Myxococcia</taxon>
        <taxon>Myxococcales</taxon>
        <taxon>Cystobacterineae</taxon>
        <taxon>Archangiaceae</taxon>
        <taxon>Stigmatella</taxon>
    </lineage>
</organism>
<dbReference type="SUPFAM" id="SSF46785">
    <property type="entry name" value="Winged helix' DNA-binding domain"/>
    <property type="match status" value="1"/>
</dbReference>
<dbReference type="Pfam" id="PF01047">
    <property type="entry name" value="MarR"/>
    <property type="match status" value="1"/>
</dbReference>
<dbReference type="PANTHER" id="PTHR33164">
    <property type="entry name" value="TRANSCRIPTIONAL REGULATOR, MARR FAMILY"/>
    <property type="match status" value="1"/>
</dbReference>
<feature type="domain" description="HTH marR-type" evidence="5">
    <location>
        <begin position="30"/>
        <end position="165"/>
    </location>
</feature>
<name>A0A1H7J2M0_STIAU</name>
<dbReference type="EMBL" id="FOAP01000002">
    <property type="protein sequence ID" value="SEK68137.1"/>
    <property type="molecule type" value="Genomic_DNA"/>
</dbReference>
<evidence type="ECO:0000259" key="5">
    <source>
        <dbReference type="PROSITE" id="PS50995"/>
    </source>
</evidence>